<feature type="transmembrane region" description="Helical" evidence="6">
    <location>
        <begin position="31"/>
        <end position="48"/>
    </location>
</feature>
<keyword evidence="3 6" id="KW-1133">Transmembrane helix</keyword>
<evidence type="ECO:0000313" key="7">
    <source>
        <dbReference type="EMBL" id="OAA55693.1"/>
    </source>
</evidence>
<feature type="compositionally biased region" description="Polar residues" evidence="5">
    <location>
        <begin position="13"/>
        <end position="23"/>
    </location>
</feature>
<comment type="caution">
    <text evidence="7">The sequence shown here is derived from an EMBL/GenBank/DDBJ whole genome shotgun (WGS) entry which is preliminary data.</text>
</comment>
<dbReference type="Gene3D" id="1.20.1250.20">
    <property type="entry name" value="MFS general substrate transporter like domains"/>
    <property type="match status" value="1"/>
</dbReference>
<dbReference type="PANTHER" id="PTHR23507">
    <property type="entry name" value="ZGC:174356"/>
    <property type="match status" value="1"/>
</dbReference>
<evidence type="ECO:0000256" key="2">
    <source>
        <dbReference type="ARBA" id="ARBA00022692"/>
    </source>
</evidence>
<dbReference type="OrthoDB" id="4870077at2759"/>
<evidence type="ECO:0000256" key="6">
    <source>
        <dbReference type="SAM" id="Phobius"/>
    </source>
</evidence>
<dbReference type="RefSeq" id="XP_018701417.1">
    <property type="nucleotide sequence ID" value="XM_018851401.1"/>
</dbReference>
<proteinExistence type="predicted"/>
<feature type="transmembrane region" description="Helical" evidence="6">
    <location>
        <begin position="157"/>
        <end position="180"/>
    </location>
</feature>
<keyword evidence="2 6" id="KW-0812">Transmembrane</keyword>
<name>A0A167NLP8_CORFA</name>
<reference evidence="7 8" key="1">
    <citation type="journal article" date="2016" name="Genome Biol. Evol.">
        <title>Divergent and convergent evolution of fungal pathogenicity.</title>
        <authorList>
            <person name="Shang Y."/>
            <person name="Xiao G."/>
            <person name="Zheng P."/>
            <person name="Cen K."/>
            <person name="Zhan S."/>
            <person name="Wang C."/>
        </authorList>
    </citation>
    <scope>NUCLEOTIDE SEQUENCE [LARGE SCALE GENOMIC DNA]</scope>
    <source>
        <strain evidence="7 8">ARSEF 2679</strain>
    </source>
</reference>
<dbReference type="GO" id="GO:0022857">
    <property type="term" value="F:transmembrane transporter activity"/>
    <property type="evidence" value="ECO:0007669"/>
    <property type="project" value="InterPro"/>
</dbReference>
<feature type="region of interest" description="Disordered" evidence="5">
    <location>
        <begin position="1"/>
        <end position="23"/>
    </location>
</feature>
<comment type="subcellular location">
    <subcellularLocation>
        <location evidence="1">Membrane</location>
        <topology evidence="1">Multi-pass membrane protein</topology>
    </subcellularLocation>
</comment>
<dbReference type="GO" id="GO:0016020">
    <property type="term" value="C:membrane"/>
    <property type="evidence" value="ECO:0007669"/>
    <property type="project" value="UniProtKB-SubCell"/>
</dbReference>
<protein>
    <submittedName>
        <fullName evidence="7">Major facilitator superfamily domain, general substrate transporter</fullName>
    </submittedName>
</protein>
<keyword evidence="4 6" id="KW-0472">Membrane</keyword>
<feature type="transmembrane region" description="Helical" evidence="6">
    <location>
        <begin position="220"/>
        <end position="240"/>
    </location>
</feature>
<evidence type="ECO:0000313" key="8">
    <source>
        <dbReference type="Proteomes" id="UP000076744"/>
    </source>
</evidence>
<evidence type="ECO:0000256" key="3">
    <source>
        <dbReference type="ARBA" id="ARBA00022989"/>
    </source>
</evidence>
<dbReference type="Pfam" id="PF07690">
    <property type="entry name" value="MFS_1"/>
    <property type="match status" value="1"/>
</dbReference>
<dbReference type="InterPro" id="IPR036259">
    <property type="entry name" value="MFS_trans_sf"/>
</dbReference>
<dbReference type="PANTHER" id="PTHR23507:SF1">
    <property type="entry name" value="FI18259P1-RELATED"/>
    <property type="match status" value="1"/>
</dbReference>
<feature type="transmembrane region" description="Helical" evidence="6">
    <location>
        <begin position="128"/>
        <end position="151"/>
    </location>
</feature>
<sequence>MDSSIEEPLLASNAHNQEPGNEQNGRINTRALVLLFLNVLVVDIGYIINLAPMTRIFEDITCRQYLHASGAAFLSEGGRPDESRCKIPEVQGPVAELFGYQTFFDSLVGIILGLHFGALADRIGRRPIYVLGLGGSFLASCWKLYVCWMGFPLRYVWLSSAFLILGGGDTVLNACLTMIITDATPAALRSRVALYFAASNLGSEVIAPPIASYFIDSNPWIPVVIGVCCNGLAVLLASCLPETLPPKTKQTETINDAHDAPGEDRLEPIDGTAKDGSFKSTIKHMLQLLQYIRGQRALLLLVCVFAVSDFARRSMQFLVQYASVRYRMTLGQANYLLAWRAMVAIALHMTIMPATDKFVQSKLRMPPRKKDLTLARISICLYTAGFVALAFAPTVVTVIFGYRAQPQGFVGVM</sequence>
<dbReference type="SUPFAM" id="SSF103473">
    <property type="entry name" value="MFS general substrate transporter"/>
    <property type="match status" value="1"/>
</dbReference>
<dbReference type="InterPro" id="IPR011701">
    <property type="entry name" value="MFS"/>
</dbReference>
<keyword evidence="8" id="KW-1185">Reference proteome</keyword>
<organism evidence="7 8">
    <name type="scientific">Cordyceps fumosorosea (strain ARSEF 2679)</name>
    <name type="common">Isaria fumosorosea</name>
    <dbReference type="NCBI Taxonomy" id="1081104"/>
    <lineage>
        <taxon>Eukaryota</taxon>
        <taxon>Fungi</taxon>
        <taxon>Dikarya</taxon>
        <taxon>Ascomycota</taxon>
        <taxon>Pezizomycotina</taxon>
        <taxon>Sordariomycetes</taxon>
        <taxon>Hypocreomycetidae</taxon>
        <taxon>Hypocreales</taxon>
        <taxon>Cordycipitaceae</taxon>
        <taxon>Cordyceps</taxon>
    </lineage>
</organism>
<dbReference type="EMBL" id="AZHB01000024">
    <property type="protein sequence ID" value="OAA55693.1"/>
    <property type="molecule type" value="Genomic_DNA"/>
</dbReference>
<feature type="transmembrane region" description="Helical" evidence="6">
    <location>
        <begin position="374"/>
        <end position="402"/>
    </location>
</feature>
<feature type="transmembrane region" description="Helical" evidence="6">
    <location>
        <begin position="98"/>
        <end position="116"/>
    </location>
</feature>
<evidence type="ECO:0000256" key="5">
    <source>
        <dbReference type="SAM" id="MobiDB-lite"/>
    </source>
</evidence>
<feature type="transmembrane region" description="Helical" evidence="6">
    <location>
        <begin position="192"/>
        <end position="214"/>
    </location>
</feature>
<gene>
    <name evidence="7" type="ORF">ISF_07798</name>
</gene>
<evidence type="ECO:0000256" key="4">
    <source>
        <dbReference type="ARBA" id="ARBA00023136"/>
    </source>
</evidence>
<evidence type="ECO:0000256" key="1">
    <source>
        <dbReference type="ARBA" id="ARBA00004141"/>
    </source>
</evidence>
<accession>A0A167NLP8</accession>
<dbReference type="GeneID" id="30024090"/>
<dbReference type="Proteomes" id="UP000076744">
    <property type="component" value="Unassembled WGS sequence"/>
</dbReference>
<dbReference type="AlphaFoldDB" id="A0A167NLP8"/>